<proteinExistence type="predicted"/>
<dbReference type="SUPFAM" id="SSF55729">
    <property type="entry name" value="Acyl-CoA N-acyltransferases (Nat)"/>
    <property type="match status" value="1"/>
</dbReference>
<dbReference type="InterPro" id="IPR016181">
    <property type="entry name" value="Acyl_CoA_acyltransferase"/>
</dbReference>
<keyword evidence="1 4" id="KW-0808">Transferase</keyword>
<accession>A0A5D5ATQ7</accession>
<dbReference type="Proteomes" id="UP000324104">
    <property type="component" value="Unassembled WGS sequence"/>
</dbReference>
<evidence type="ECO:0000256" key="1">
    <source>
        <dbReference type="ARBA" id="ARBA00022679"/>
    </source>
</evidence>
<comment type="caution">
    <text evidence="4">The sequence shown here is derived from an EMBL/GenBank/DDBJ whole genome shotgun (WGS) entry which is preliminary data.</text>
</comment>
<dbReference type="InterPro" id="IPR000182">
    <property type="entry name" value="GNAT_dom"/>
</dbReference>
<dbReference type="CDD" id="cd04301">
    <property type="entry name" value="NAT_SF"/>
    <property type="match status" value="1"/>
</dbReference>
<dbReference type="GO" id="GO:0016747">
    <property type="term" value="F:acyltransferase activity, transferring groups other than amino-acyl groups"/>
    <property type="evidence" value="ECO:0007669"/>
    <property type="project" value="InterPro"/>
</dbReference>
<dbReference type="EMBL" id="VTAW01000003">
    <property type="protein sequence ID" value="TYT63262.1"/>
    <property type="molecule type" value="Genomic_DNA"/>
</dbReference>
<dbReference type="AlphaFoldDB" id="A0A5D5ATQ7"/>
<keyword evidence="2" id="KW-0012">Acyltransferase</keyword>
<sequence>MTPTIEAFLSDSAGLAAGARLYRDVFNEPPWNDDWTLETARTRLSQLLETPGARGYAARLEGDLAGLVVGTEERWDDGSKFYVRELCVDPAHQRRGVATALMDHLAEELRRAGVDSIYLLTLRDTAAHAFYEKRGFDLDDRTVLLSRRLER</sequence>
<evidence type="ECO:0000256" key="2">
    <source>
        <dbReference type="ARBA" id="ARBA00023315"/>
    </source>
</evidence>
<organism evidence="4 5">
    <name type="scientific">Natrialba swarupiae</name>
    <dbReference type="NCBI Taxonomy" id="2448032"/>
    <lineage>
        <taxon>Archaea</taxon>
        <taxon>Methanobacteriati</taxon>
        <taxon>Methanobacteriota</taxon>
        <taxon>Stenosarchaea group</taxon>
        <taxon>Halobacteria</taxon>
        <taxon>Halobacteriales</taxon>
        <taxon>Natrialbaceae</taxon>
        <taxon>Natrialba</taxon>
    </lineage>
</organism>
<evidence type="ECO:0000313" key="5">
    <source>
        <dbReference type="Proteomes" id="UP000324104"/>
    </source>
</evidence>
<evidence type="ECO:0000259" key="3">
    <source>
        <dbReference type="PROSITE" id="PS51186"/>
    </source>
</evidence>
<dbReference type="PROSITE" id="PS51186">
    <property type="entry name" value="GNAT"/>
    <property type="match status" value="1"/>
</dbReference>
<evidence type="ECO:0000313" key="4">
    <source>
        <dbReference type="EMBL" id="TYT63262.1"/>
    </source>
</evidence>
<dbReference type="PANTHER" id="PTHR43877">
    <property type="entry name" value="AMINOALKYLPHOSPHONATE N-ACETYLTRANSFERASE-RELATED-RELATED"/>
    <property type="match status" value="1"/>
</dbReference>
<dbReference type="InterPro" id="IPR050832">
    <property type="entry name" value="Bact_Acetyltransf"/>
</dbReference>
<keyword evidence="5" id="KW-1185">Reference proteome</keyword>
<name>A0A5D5ATQ7_9EURY</name>
<reference evidence="4 5" key="1">
    <citation type="submission" date="2019-08" db="EMBL/GenBank/DDBJ databases">
        <title>Archaea genome.</title>
        <authorList>
            <person name="Kajale S."/>
            <person name="Shouche Y."/>
            <person name="Deshpande N."/>
            <person name="Sharma A."/>
        </authorList>
    </citation>
    <scope>NUCLEOTIDE SEQUENCE [LARGE SCALE GENOMIC DNA]</scope>
    <source>
        <strain evidence="4 5">ESP3B_9</strain>
    </source>
</reference>
<feature type="domain" description="N-acetyltransferase" evidence="3">
    <location>
        <begin position="3"/>
        <end position="151"/>
    </location>
</feature>
<protein>
    <submittedName>
        <fullName evidence="4">GNAT family N-acetyltransferase</fullName>
    </submittedName>
</protein>
<dbReference type="Gene3D" id="3.40.630.30">
    <property type="match status" value="1"/>
</dbReference>
<dbReference type="RefSeq" id="WP_149080238.1">
    <property type="nucleotide sequence ID" value="NZ_VTAW01000003.1"/>
</dbReference>
<dbReference type="Pfam" id="PF00583">
    <property type="entry name" value="Acetyltransf_1"/>
    <property type="match status" value="1"/>
</dbReference>
<gene>
    <name evidence="4" type="ORF">FYC77_04110</name>
</gene>